<evidence type="ECO:0000313" key="1">
    <source>
        <dbReference type="EMBL" id="RVW75364.1"/>
    </source>
</evidence>
<sequence>MEAVLPVEIEMGSLRVALEQQIPEGIDQRSSGKFRPNWSGPYFIRELTLKGIAWLMDLDGNRFSEPTNVDELKRAMAHEIFCTCCISYMRAWVLIIGKRFFDVWVRFSCGFGLPGLRICHLIFSIYYTFDVILGHIPFQLRFVDFHGVVCSSPLMRITHLMIDDLVLLDFLIYHIFDAILGYRSSRSCMIIPTYGMLTETMAGSLPCHDPSMEPLWSHPTRPHFSAFGCRHAYYSGRHFIDVWIFMELHDLPHSRDAYQGDDVFVIFTRISHWSLSEAIQLGPYFSALRCHHASPSERYLLDLWVDDSISFCPDAPGEPFLRRLVRLILYDIVVILGQSYLRHMDSHITILVEYMSDLLRIPIELFASHQDKPGTSDAILGHISLLQLWR</sequence>
<dbReference type="AlphaFoldDB" id="A0A438GT33"/>
<dbReference type="EMBL" id="QGNW01000351">
    <property type="protein sequence ID" value="RVW75364.1"/>
    <property type="molecule type" value="Genomic_DNA"/>
</dbReference>
<organism evidence="1 2">
    <name type="scientific">Vitis vinifera</name>
    <name type="common">Grape</name>
    <dbReference type="NCBI Taxonomy" id="29760"/>
    <lineage>
        <taxon>Eukaryota</taxon>
        <taxon>Viridiplantae</taxon>
        <taxon>Streptophyta</taxon>
        <taxon>Embryophyta</taxon>
        <taxon>Tracheophyta</taxon>
        <taxon>Spermatophyta</taxon>
        <taxon>Magnoliopsida</taxon>
        <taxon>eudicotyledons</taxon>
        <taxon>Gunneridae</taxon>
        <taxon>Pentapetalae</taxon>
        <taxon>rosids</taxon>
        <taxon>Vitales</taxon>
        <taxon>Vitaceae</taxon>
        <taxon>Viteae</taxon>
        <taxon>Vitis</taxon>
    </lineage>
</organism>
<reference evidence="1 2" key="1">
    <citation type="journal article" date="2018" name="PLoS Genet.">
        <title>Population sequencing reveals clonal diversity and ancestral inbreeding in the grapevine cultivar Chardonnay.</title>
        <authorList>
            <person name="Roach M.J."/>
            <person name="Johnson D.L."/>
            <person name="Bohlmann J."/>
            <person name="van Vuuren H.J."/>
            <person name="Jones S.J."/>
            <person name="Pretorius I.S."/>
            <person name="Schmidt S.A."/>
            <person name="Borneman A.R."/>
        </authorList>
    </citation>
    <scope>NUCLEOTIDE SEQUENCE [LARGE SCALE GENOMIC DNA]</scope>
    <source>
        <strain evidence="2">cv. Chardonnay</strain>
        <tissue evidence="1">Leaf</tissue>
    </source>
</reference>
<comment type="caution">
    <text evidence="1">The sequence shown here is derived from an EMBL/GenBank/DDBJ whole genome shotgun (WGS) entry which is preliminary data.</text>
</comment>
<accession>A0A438GT33</accession>
<proteinExistence type="predicted"/>
<protein>
    <submittedName>
        <fullName evidence="1">Uncharacterized protein</fullName>
    </submittedName>
</protein>
<name>A0A438GT33_VITVI</name>
<gene>
    <name evidence="1" type="ORF">CK203_052953</name>
</gene>
<evidence type="ECO:0000313" key="2">
    <source>
        <dbReference type="Proteomes" id="UP000288805"/>
    </source>
</evidence>
<dbReference type="Proteomes" id="UP000288805">
    <property type="component" value="Unassembled WGS sequence"/>
</dbReference>